<dbReference type="EMBL" id="JAJA02000001">
    <property type="protein sequence ID" value="KWS04493.1"/>
    <property type="molecule type" value="Genomic_DNA"/>
</dbReference>
<organism evidence="2 3">
    <name type="scientific">Lysobacter capsici AZ78</name>
    <dbReference type="NCBI Taxonomy" id="1444315"/>
    <lineage>
        <taxon>Bacteria</taxon>
        <taxon>Pseudomonadati</taxon>
        <taxon>Pseudomonadota</taxon>
        <taxon>Gammaproteobacteria</taxon>
        <taxon>Lysobacterales</taxon>
        <taxon>Lysobacteraceae</taxon>
        <taxon>Lysobacter</taxon>
    </lineage>
</organism>
<accession>A0A120AGF3</accession>
<comment type="caution">
    <text evidence="2">The sequence shown here is derived from an EMBL/GenBank/DDBJ whole genome shotgun (WGS) entry which is preliminary data.</text>
</comment>
<evidence type="ECO:0000256" key="1">
    <source>
        <dbReference type="SAM" id="MobiDB-lite"/>
    </source>
</evidence>
<protein>
    <submittedName>
        <fullName evidence="2">Uncharacterized protein</fullName>
    </submittedName>
</protein>
<evidence type="ECO:0000313" key="3">
    <source>
        <dbReference type="Proteomes" id="UP000023435"/>
    </source>
</evidence>
<reference evidence="2 3" key="1">
    <citation type="journal article" date="2014" name="Genome Announc.">
        <title>Draft Genome Sequence of Lysobacter capsici AZ78, a Bacterium Antagonistic to Plant-Pathogenic Oomycetes.</title>
        <authorList>
            <person name="Puopolo G."/>
            <person name="Sonego P."/>
            <person name="Engelen K."/>
            <person name="Pertot I."/>
        </authorList>
    </citation>
    <scope>NUCLEOTIDE SEQUENCE [LARGE SCALE GENOMIC DNA]</scope>
    <source>
        <strain evidence="2 3">AZ78</strain>
    </source>
</reference>
<keyword evidence="3" id="KW-1185">Reference proteome</keyword>
<name>A0A120AGF3_9GAMM</name>
<proteinExistence type="predicted"/>
<dbReference type="AlphaFoldDB" id="A0A120AGF3"/>
<evidence type="ECO:0000313" key="2">
    <source>
        <dbReference type="EMBL" id="KWS04493.1"/>
    </source>
</evidence>
<sequence length="117" mass="12570">MRAGQSKGRQLKSKSESPPGPPFAKGGTPSDGSRAIAVTGLGWDGPWLRRNCRCRNRQCNPEQPRAFPPFAKGGWGDSLLAFSSSPAPTRATPSTHPRQPSPTTPWCILPIVLARPL</sequence>
<gene>
    <name evidence="2" type="ORF">AZ78_2042</name>
</gene>
<feature type="region of interest" description="Disordered" evidence="1">
    <location>
        <begin position="78"/>
        <end position="105"/>
    </location>
</feature>
<feature type="compositionally biased region" description="Low complexity" evidence="1">
    <location>
        <begin position="83"/>
        <end position="98"/>
    </location>
</feature>
<dbReference type="Proteomes" id="UP000023435">
    <property type="component" value="Unassembled WGS sequence"/>
</dbReference>
<feature type="region of interest" description="Disordered" evidence="1">
    <location>
        <begin position="1"/>
        <end position="37"/>
    </location>
</feature>